<dbReference type="AlphaFoldDB" id="A0A517TCI9"/>
<evidence type="ECO:0000256" key="1">
    <source>
        <dbReference type="ARBA" id="ARBA00004141"/>
    </source>
</evidence>
<accession>A0A517TCI9</accession>
<dbReference type="SUPFAM" id="SSF48452">
    <property type="entry name" value="TPR-like"/>
    <property type="match status" value="1"/>
</dbReference>
<name>A0A517TCI9_9PLAN</name>
<feature type="transmembrane region" description="Helical" evidence="5">
    <location>
        <begin position="261"/>
        <end position="280"/>
    </location>
</feature>
<feature type="transmembrane region" description="Helical" evidence="5">
    <location>
        <begin position="549"/>
        <end position="575"/>
    </location>
</feature>
<keyword evidence="4 5" id="KW-0472">Membrane</keyword>
<dbReference type="PANTHER" id="PTHR37422:SF23">
    <property type="entry name" value="TEICHURONIC ACID BIOSYNTHESIS PROTEIN TUAE"/>
    <property type="match status" value="1"/>
</dbReference>
<feature type="transmembrane region" description="Helical" evidence="5">
    <location>
        <begin position="235"/>
        <end position="254"/>
    </location>
</feature>
<dbReference type="Gene3D" id="1.25.40.10">
    <property type="entry name" value="Tetratricopeptide repeat domain"/>
    <property type="match status" value="1"/>
</dbReference>
<keyword evidence="7" id="KW-0436">Ligase</keyword>
<dbReference type="OrthoDB" id="274640at2"/>
<keyword evidence="3 5" id="KW-1133">Transmembrane helix</keyword>
<feature type="transmembrane region" description="Helical" evidence="5">
    <location>
        <begin position="403"/>
        <end position="427"/>
    </location>
</feature>
<proteinExistence type="predicted"/>
<organism evidence="7 8">
    <name type="scientific">Calycomorphotria hydatis</name>
    <dbReference type="NCBI Taxonomy" id="2528027"/>
    <lineage>
        <taxon>Bacteria</taxon>
        <taxon>Pseudomonadati</taxon>
        <taxon>Planctomycetota</taxon>
        <taxon>Planctomycetia</taxon>
        <taxon>Planctomycetales</taxon>
        <taxon>Planctomycetaceae</taxon>
        <taxon>Calycomorphotria</taxon>
    </lineage>
</organism>
<evidence type="ECO:0000256" key="5">
    <source>
        <dbReference type="SAM" id="Phobius"/>
    </source>
</evidence>
<evidence type="ECO:0000256" key="3">
    <source>
        <dbReference type="ARBA" id="ARBA00022989"/>
    </source>
</evidence>
<comment type="subcellular location">
    <subcellularLocation>
        <location evidence="1">Membrane</location>
        <topology evidence="1">Multi-pass membrane protein</topology>
    </subcellularLocation>
</comment>
<feature type="domain" description="O-antigen ligase-related" evidence="6">
    <location>
        <begin position="271"/>
        <end position="414"/>
    </location>
</feature>
<dbReference type="GO" id="GO:0016020">
    <property type="term" value="C:membrane"/>
    <property type="evidence" value="ECO:0007669"/>
    <property type="project" value="UniProtKB-SubCell"/>
</dbReference>
<sequence>MAANSRKSVSSTTAEPAAGTAGDSKWAIIWIFLATARFLIPTEGAFQGDTLWIVQLSLIATACAEWVFRNASEDKKCRRFDFVDACLLVLVVGHLLSTLGVFWDGGDRRVAVNITWEWCGLWAMWRLGRIAIAALPASYQSSTEELRRWFVALTFALAMLGLWQHFVFYPQTAAHYDSLRQQETELPAGSQELRDVKRELAQMGVPPDPRARQLWENRLRASTEPFGPYALANTFGGHLTYGLLLMVPWGWWCIRKEASWSFRATIFITGAAIAYCLLLTKSRTAWVGLIVGACILAGAEMLKQRMAAQDRKRLLTIAGICLAVVVAAVVIAGISGGLDAEVLAEAPKSLTVRLQYWEASWHILSQRPLLGTGPGNFRSYYVTAKSPVASEEIAAPHNWIFDIWASGGLISLFAMLGLVFGLLRLLLNDVEETAAQPSESTSSRWPAYGTGLAIVFILVSGLLFANGLDWRMLGVAMSFFISWVLLGRESVRLSSLAQFSFVAAAIALLTHMLGADGIEFPAVVLLILLTFLCVPAREQASWEQRVGSFLPHWLAAVLFLILSAGCLFLAVLPVLNSRGLLAEARGMLAEGMGPERALSVIDEAEAADPLALEPRREGAQLASMLVMRRPRASNSAFQDAVSRWEDYLGLSPRSAAGWEELARLKLWKHEQSEQQQWAEEAVESYRRAIDLYPTDSRLRGSFALVLAELKLENEAAIEAEAALRQNEINLEYGHTDRLLDDKILAELGEIASRRLESRSVDGKQ</sequence>
<feature type="transmembrane region" description="Helical" evidence="5">
    <location>
        <begin position="493"/>
        <end position="514"/>
    </location>
</feature>
<dbReference type="RefSeq" id="WP_145264918.1">
    <property type="nucleotide sequence ID" value="NZ_CP036316.1"/>
</dbReference>
<keyword evidence="2 5" id="KW-0812">Transmembrane</keyword>
<evidence type="ECO:0000313" key="8">
    <source>
        <dbReference type="Proteomes" id="UP000319976"/>
    </source>
</evidence>
<feature type="transmembrane region" description="Helical" evidence="5">
    <location>
        <begin position="115"/>
        <end position="137"/>
    </location>
</feature>
<feature type="transmembrane region" description="Helical" evidence="5">
    <location>
        <begin position="520"/>
        <end position="537"/>
    </location>
</feature>
<evidence type="ECO:0000256" key="4">
    <source>
        <dbReference type="ARBA" id="ARBA00023136"/>
    </source>
</evidence>
<feature type="transmembrane region" description="Helical" evidence="5">
    <location>
        <begin position="470"/>
        <end position="486"/>
    </location>
</feature>
<feature type="transmembrane region" description="Helical" evidence="5">
    <location>
        <begin position="447"/>
        <end position="464"/>
    </location>
</feature>
<dbReference type="InterPro" id="IPR051533">
    <property type="entry name" value="WaaL-like"/>
</dbReference>
<dbReference type="EMBL" id="CP036316">
    <property type="protein sequence ID" value="QDT66094.1"/>
    <property type="molecule type" value="Genomic_DNA"/>
</dbReference>
<dbReference type="GO" id="GO:0016874">
    <property type="term" value="F:ligase activity"/>
    <property type="evidence" value="ECO:0007669"/>
    <property type="project" value="UniProtKB-KW"/>
</dbReference>
<dbReference type="InterPro" id="IPR007016">
    <property type="entry name" value="O-antigen_ligase-rel_domated"/>
</dbReference>
<evidence type="ECO:0000313" key="7">
    <source>
        <dbReference type="EMBL" id="QDT66094.1"/>
    </source>
</evidence>
<dbReference type="Pfam" id="PF04932">
    <property type="entry name" value="Wzy_C"/>
    <property type="match status" value="1"/>
</dbReference>
<reference evidence="7 8" key="1">
    <citation type="submission" date="2019-02" db="EMBL/GenBank/DDBJ databases">
        <title>Deep-cultivation of Planctomycetes and their phenomic and genomic characterization uncovers novel biology.</title>
        <authorList>
            <person name="Wiegand S."/>
            <person name="Jogler M."/>
            <person name="Boedeker C."/>
            <person name="Pinto D."/>
            <person name="Vollmers J."/>
            <person name="Rivas-Marin E."/>
            <person name="Kohn T."/>
            <person name="Peeters S.H."/>
            <person name="Heuer A."/>
            <person name="Rast P."/>
            <person name="Oberbeckmann S."/>
            <person name="Bunk B."/>
            <person name="Jeske O."/>
            <person name="Meyerdierks A."/>
            <person name="Storesund J.E."/>
            <person name="Kallscheuer N."/>
            <person name="Luecker S."/>
            <person name="Lage O.M."/>
            <person name="Pohl T."/>
            <person name="Merkel B.J."/>
            <person name="Hornburger P."/>
            <person name="Mueller R.-W."/>
            <person name="Bruemmer F."/>
            <person name="Labrenz M."/>
            <person name="Spormann A.M."/>
            <person name="Op den Camp H."/>
            <person name="Overmann J."/>
            <person name="Amann R."/>
            <person name="Jetten M.S.M."/>
            <person name="Mascher T."/>
            <person name="Medema M.H."/>
            <person name="Devos D.P."/>
            <person name="Kaster A.-K."/>
            <person name="Ovreas L."/>
            <person name="Rohde M."/>
            <person name="Galperin M.Y."/>
            <person name="Jogler C."/>
        </authorList>
    </citation>
    <scope>NUCLEOTIDE SEQUENCE [LARGE SCALE GENOMIC DNA]</scope>
    <source>
        <strain evidence="7 8">V22</strain>
    </source>
</reference>
<dbReference type="PANTHER" id="PTHR37422">
    <property type="entry name" value="TEICHURONIC ACID BIOSYNTHESIS PROTEIN TUAE"/>
    <property type="match status" value="1"/>
</dbReference>
<feature type="transmembrane region" description="Helical" evidence="5">
    <location>
        <begin position="286"/>
        <end position="302"/>
    </location>
</feature>
<evidence type="ECO:0000256" key="2">
    <source>
        <dbReference type="ARBA" id="ARBA00022692"/>
    </source>
</evidence>
<dbReference type="Proteomes" id="UP000319976">
    <property type="component" value="Chromosome"/>
</dbReference>
<protein>
    <submittedName>
        <fullName evidence="7">O-Antigen ligase</fullName>
    </submittedName>
</protein>
<feature type="transmembrane region" description="Helical" evidence="5">
    <location>
        <begin position="314"/>
        <end position="334"/>
    </location>
</feature>
<evidence type="ECO:0000259" key="6">
    <source>
        <dbReference type="Pfam" id="PF04932"/>
    </source>
</evidence>
<dbReference type="InterPro" id="IPR011990">
    <property type="entry name" value="TPR-like_helical_dom_sf"/>
</dbReference>
<dbReference type="KEGG" id="chya:V22_33580"/>
<feature type="transmembrane region" description="Helical" evidence="5">
    <location>
        <begin position="149"/>
        <end position="169"/>
    </location>
</feature>
<feature type="transmembrane region" description="Helical" evidence="5">
    <location>
        <begin position="80"/>
        <end position="103"/>
    </location>
</feature>
<gene>
    <name evidence="7" type="ORF">V22_33580</name>
</gene>
<keyword evidence="8" id="KW-1185">Reference proteome</keyword>